<dbReference type="AlphaFoldDB" id="X0S9U1"/>
<feature type="non-terminal residue" evidence="1">
    <location>
        <position position="1"/>
    </location>
</feature>
<organism evidence="1">
    <name type="scientific">marine sediment metagenome</name>
    <dbReference type="NCBI Taxonomy" id="412755"/>
    <lineage>
        <taxon>unclassified sequences</taxon>
        <taxon>metagenomes</taxon>
        <taxon>ecological metagenomes</taxon>
    </lineage>
</organism>
<sequence>DITRSVAKGLIEKQDGIDRLMELGYDEDEATLLIDAVVSEAVAEEIAVDRDISKTDIIEGVKLGIISRAESVPMIEKLGYSTDEANYILDLRVLPVHTERIIKERDLTKSELVKGVQKGVITDVQAVSMLEDMGYDNAEAWYIIDINVEALAGSPESWSDFQRIINRDRAARGQVVKEIPPEIATMEGKIKVLKQSLTKAEAEKKPRQELEAIKTLLHPAERQHAEAVRRYRK</sequence>
<reference evidence="1" key="1">
    <citation type="journal article" date="2014" name="Front. Microbiol.">
        <title>High frequency of phylogenetically diverse reductive dehalogenase-homologous genes in deep subseafloor sedimentary metagenomes.</title>
        <authorList>
            <person name="Kawai M."/>
            <person name="Futagami T."/>
            <person name="Toyoda A."/>
            <person name="Takaki Y."/>
            <person name="Nishi S."/>
            <person name="Hori S."/>
            <person name="Arai W."/>
            <person name="Tsubouchi T."/>
            <person name="Morono Y."/>
            <person name="Uchiyama I."/>
            <person name="Ito T."/>
            <person name="Fujiyama A."/>
            <person name="Inagaki F."/>
            <person name="Takami H."/>
        </authorList>
    </citation>
    <scope>NUCLEOTIDE SEQUENCE</scope>
    <source>
        <strain evidence="1">Expedition CK06-06</strain>
    </source>
</reference>
<name>X0S9U1_9ZZZZ</name>
<gene>
    <name evidence="1" type="ORF">S01H1_18115</name>
</gene>
<accession>X0S9U1</accession>
<comment type="caution">
    <text evidence="1">The sequence shown here is derived from an EMBL/GenBank/DDBJ whole genome shotgun (WGS) entry which is preliminary data.</text>
</comment>
<protein>
    <submittedName>
        <fullName evidence="1">Uncharacterized protein</fullName>
    </submittedName>
</protein>
<evidence type="ECO:0000313" key="1">
    <source>
        <dbReference type="EMBL" id="GAF77808.1"/>
    </source>
</evidence>
<dbReference type="EMBL" id="BARS01009662">
    <property type="protein sequence ID" value="GAF77808.1"/>
    <property type="molecule type" value="Genomic_DNA"/>
</dbReference>
<proteinExistence type="predicted"/>